<feature type="compositionally biased region" description="Basic and acidic residues" evidence="7">
    <location>
        <begin position="601"/>
        <end position="631"/>
    </location>
</feature>
<sequence>MEEKRRKYSISSDNSDTTDKQRLSKIESFAWGDKLVMRHLHPHQDAPNCPAAPSRAGPDRTKRSPPRCSPGSTVFSQPLEGGFCRSLHLKKDSALPPPGAALPKDSPLGRWEWDSLRPDAPSPKPDLHGPMVFRTDLITAMKIPDSYQLSPDDYYILADPWRQEWEKGVQVPAGAEAIPEPVVRILPPLEGPPAQASPSSTTLGEGSQPDWPGGSRYDLDEIDAYWLELINSELKEMERPELDELTLERVLEELETLCHQNMARAIETQEGLGIEYDEDVVCDVCRSPEGEDGNEMVFCDKCNVCVHQACYGILKVPTGSWLCRTCALGVQPKCLLCPKRGGALKPTRSGTKWVHVSCALWIPEVSIGCPEKMEPITKISHIPASRWALSCSLCKECTGTCIQCSMPSCVTAFHVTCAFDHSLEMRTILADNDEVKFKSFCQEHSDGGPRNEPTSEPAEPSQAGEDLEKVTLRKQRLQQLEEDFYELVEPAEVAERLDLAEALVDFIYQYWKLKRKANANQPLLTPKTDEVDNLAQQEQDVLYRRLKLFTHLRQDLERVRNLCYMVTRRERTKHAICKLQEQIFHLQMKLIEQDLCRERSGRRAKGKKSDSKRKGCEGSKGSTEKKEKVKAGPDSVLGQLAGLSTSFPIDGTFFNSWLAQSVQITAENMAMSEWPLNNGHREDPAPGLLSEELLQDEETLLSFMRDPSLRPGDPARKARGRTRLPAKKKPPPPPPQDGPGSRTTPDKAPKKTWGQDAGSGKGGQGPPTRKPPRRTSSHLPSSPTAGDCPILATPESPPPLAPETPDEAASVAADSDVQVPGPAASPKPLGRLRPPRESKVTRRLPGARPDAGMGPPSAVAERPKVSLHFDTETDGYFSDGEMSDSDVEAEDGGVQRGPREAGAEEVVRMGVLAS</sequence>
<evidence type="ECO:0000259" key="8">
    <source>
        <dbReference type="PROSITE" id="PS50016"/>
    </source>
</evidence>
<reference evidence="10 11" key="1">
    <citation type="submission" date="2012-03" db="EMBL/GenBank/DDBJ databases">
        <title>Whole Genome Assembly of Papio anubis.</title>
        <authorList>
            <person name="Liu Y.L."/>
            <person name="Abraham K.A."/>
            <person name="Akbar H.A."/>
            <person name="Ali S.A."/>
            <person name="Anosike U.A."/>
            <person name="Aqrawi P.A."/>
            <person name="Arias F.A."/>
            <person name="Attaway T.A."/>
            <person name="Awwad R.A."/>
            <person name="Babu C.B."/>
            <person name="Bandaranaike D.B."/>
            <person name="Battles P.B."/>
            <person name="Bell A.B."/>
            <person name="Beltran B.B."/>
            <person name="Berhane-Mersha D.B."/>
            <person name="Bess C.B."/>
            <person name="Bickham C.B."/>
            <person name="Bolden T.B."/>
            <person name="Carter K.C."/>
            <person name="Chau D.C."/>
            <person name="Chavez A.C."/>
            <person name="Clerc-Blankenburg K.C."/>
            <person name="Coyle M.C."/>
            <person name="Dao M.D."/>
            <person name="Davila M.L.D."/>
            <person name="Davy-Carroll L.D."/>
            <person name="Denson S.D."/>
            <person name="Dinh H.D."/>
            <person name="Fernandez S.F."/>
            <person name="Fernando P.F."/>
            <person name="Forbes L.F."/>
            <person name="Francis C.F."/>
            <person name="Francisco L.F."/>
            <person name="Fu Q.F."/>
            <person name="Garcia-Iii R.G."/>
            <person name="Garrett T.G."/>
            <person name="Gross S.G."/>
            <person name="Gubbala S.G."/>
            <person name="Hirani K.H."/>
            <person name="Hogues M.H."/>
            <person name="Hollins B.H."/>
            <person name="Jackson L.J."/>
            <person name="Javaid M.J."/>
            <person name="Jhangiani S.J."/>
            <person name="Johnson A.J."/>
            <person name="Johnson B.J."/>
            <person name="Jones J.J."/>
            <person name="Joshi V.J."/>
            <person name="Kalu J.K."/>
            <person name="Khan N.K."/>
            <person name="Korchina V.K."/>
            <person name="Kovar C.K."/>
            <person name="Lago L.L."/>
            <person name="Lara F.L."/>
            <person name="Le T.-K.L."/>
            <person name="Lee S.L."/>
            <person name="Legall-Iii F.L."/>
            <person name="Lemon S.L."/>
            <person name="Liu J.L."/>
            <person name="Liu Y.-S.L."/>
            <person name="Liyanage D.L."/>
            <person name="Lopez J.L."/>
            <person name="Lorensuhewa L.L."/>
            <person name="Mata R.M."/>
            <person name="Mathew T.M."/>
            <person name="Mercado C.M."/>
            <person name="Mercado I.M."/>
            <person name="Morales K.M."/>
            <person name="Morgan M.M."/>
            <person name="Munidasa M.M."/>
            <person name="Ngo D.N."/>
            <person name="Nguyen L.N."/>
            <person name="Nguyen T.N."/>
            <person name="Nguyen N.N."/>
            <person name="Obregon M.O."/>
            <person name="Okwuonu G.O."/>
            <person name="Ongeri F.O."/>
            <person name="Onwere C.O."/>
            <person name="Osifeso I.O."/>
            <person name="Parra A.P."/>
            <person name="Patil S.P."/>
            <person name="Perez A.P."/>
            <person name="Perez Y.P."/>
            <person name="Pham C.P."/>
            <person name="Pu L.-L.P."/>
            <person name="Puazo M.P."/>
            <person name="Quiroz J.Q."/>
            <person name="Rouhana J.R."/>
            <person name="Ruiz M.R."/>
            <person name="Ruiz S.-J.R."/>
            <person name="Saada N.S."/>
            <person name="Santibanez J.S."/>
            <person name="Scheel M.S."/>
            <person name="Schneider B.S."/>
            <person name="Simmons D.S."/>
            <person name="Sisson I.S."/>
            <person name="Tang L.-Y.T."/>
            <person name="Thornton R.T."/>
            <person name="Tisius J.T."/>
            <person name="Toledanes G.T."/>
            <person name="Trejos Z.T."/>
            <person name="Usmani K.U."/>
            <person name="Varghese R.V."/>
            <person name="Vattathil S.V."/>
            <person name="Vee V.V."/>
            <person name="Walker D.W."/>
            <person name="Weissenberger G.W."/>
            <person name="White C.W."/>
            <person name="Williams A.W."/>
            <person name="Woodworth J.W."/>
            <person name="Wright R.W."/>
            <person name="Zhu Y.Z."/>
            <person name="Han Y.H."/>
            <person name="Newsham I.N."/>
            <person name="Nazareth L.N."/>
            <person name="Worley K.W."/>
            <person name="Muzny D.M."/>
            <person name="Rogers J.R."/>
            <person name="Gibbs R.G."/>
        </authorList>
    </citation>
    <scope>NUCLEOTIDE SEQUENCE [LARGE SCALE GENOMIC DNA]</scope>
</reference>
<feature type="region of interest" description="Disordered" evidence="7">
    <location>
        <begin position="702"/>
        <end position="903"/>
    </location>
</feature>
<keyword evidence="3 6" id="KW-0863">Zinc-finger</keyword>
<evidence type="ECO:0000313" key="11">
    <source>
        <dbReference type="Proteomes" id="UP000028761"/>
    </source>
</evidence>
<feature type="region of interest" description="Disordered" evidence="7">
    <location>
        <begin position="441"/>
        <end position="466"/>
    </location>
</feature>
<dbReference type="GO" id="GO:2000278">
    <property type="term" value="P:regulation of DNA biosynthetic process"/>
    <property type="evidence" value="ECO:0007669"/>
    <property type="project" value="UniProtKB-ARBA"/>
</dbReference>
<comment type="similarity">
    <text evidence="5">Belongs to the JADE family.</text>
</comment>
<dbReference type="AlphaFoldDB" id="A0A8I5NUJ3"/>
<dbReference type="FunFam" id="3.30.40.10:FF:000030">
    <property type="entry name" value="Protein Jade-1 isoform 1"/>
    <property type="match status" value="1"/>
</dbReference>
<dbReference type="InterPro" id="IPR019786">
    <property type="entry name" value="Zinc_finger_PHD-type_CS"/>
</dbReference>
<dbReference type="Proteomes" id="UP000028761">
    <property type="component" value="Chromosome 5"/>
</dbReference>
<dbReference type="SMART" id="SM00249">
    <property type="entry name" value="PHD"/>
    <property type="match status" value="2"/>
</dbReference>
<dbReference type="InterPro" id="IPR001965">
    <property type="entry name" value="Znf_PHD"/>
</dbReference>
<dbReference type="GO" id="GO:0051726">
    <property type="term" value="P:regulation of cell cycle"/>
    <property type="evidence" value="ECO:0007669"/>
    <property type="project" value="UniProtKB-ARBA"/>
</dbReference>
<dbReference type="FunFam" id="3.30.40.10:FF:000004">
    <property type="entry name" value="Jade family PHD finger 2"/>
    <property type="match status" value="1"/>
</dbReference>
<evidence type="ECO:0000256" key="6">
    <source>
        <dbReference type="PROSITE-ProRule" id="PRU00146"/>
    </source>
</evidence>
<keyword evidence="2" id="KW-0677">Repeat</keyword>
<dbReference type="CDD" id="cd15680">
    <property type="entry name" value="PHD_JADE2"/>
    <property type="match status" value="1"/>
</dbReference>
<name>A0A8I5NUJ3_PAPAN</name>
<dbReference type="InterPro" id="IPR019787">
    <property type="entry name" value="Znf_PHD-finger"/>
</dbReference>
<dbReference type="InterPro" id="IPR039549">
    <property type="entry name" value="JADE2_ePHD"/>
</dbReference>
<feature type="domain" description="PHD-type" evidence="8">
    <location>
        <begin position="279"/>
        <end position="329"/>
    </location>
</feature>
<evidence type="ECO:0000256" key="4">
    <source>
        <dbReference type="ARBA" id="ARBA00022833"/>
    </source>
</evidence>
<keyword evidence="11" id="KW-1185">Reference proteome</keyword>
<protein>
    <submittedName>
        <fullName evidence="10">Jade family PHD finger 2</fullName>
    </submittedName>
</protein>
<accession>A0A8I5NUJ3</accession>
<dbReference type="PROSITE" id="PS01359">
    <property type="entry name" value="ZF_PHD_1"/>
    <property type="match status" value="1"/>
</dbReference>
<dbReference type="InterPro" id="IPR011011">
    <property type="entry name" value="Znf_FYVE_PHD"/>
</dbReference>
<evidence type="ECO:0000259" key="9">
    <source>
        <dbReference type="PROSITE" id="PS51805"/>
    </source>
</evidence>
<dbReference type="SUPFAM" id="SSF57903">
    <property type="entry name" value="FYVE/PHD zinc finger"/>
    <property type="match status" value="1"/>
</dbReference>
<keyword evidence="1" id="KW-0479">Metal-binding</keyword>
<evidence type="ECO:0000256" key="5">
    <source>
        <dbReference type="ARBA" id="ARBA00038371"/>
    </source>
</evidence>
<dbReference type="GO" id="GO:0006275">
    <property type="term" value="P:regulation of DNA replication"/>
    <property type="evidence" value="ECO:0007669"/>
    <property type="project" value="UniProtKB-ARBA"/>
</dbReference>
<dbReference type="Pfam" id="PF13831">
    <property type="entry name" value="PHD_2"/>
    <property type="match status" value="1"/>
</dbReference>
<feature type="region of interest" description="Disordered" evidence="7">
    <location>
        <begin position="1"/>
        <end position="22"/>
    </location>
</feature>
<dbReference type="PROSITE" id="PS50016">
    <property type="entry name" value="ZF_PHD_2"/>
    <property type="match status" value="1"/>
</dbReference>
<dbReference type="InterPro" id="IPR013083">
    <property type="entry name" value="Znf_RING/FYVE/PHD"/>
</dbReference>
<dbReference type="PANTHER" id="PTHR13793:SF84">
    <property type="entry name" value="E3 UBIQUITIN-PROTEIN LIGASE JADE-2"/>
    <property type="match status" value="1"/>
</dbReference>
<dbReference type="GO" id="GO:0000123">
    <property type="term" value="C:histone acetyltransferase complex"/>
    <property type="evidence" value="ECO:0007669"/>
    <property type="project" value="TreeGrafter"/>
</dbReference>
<reference evidence="10" key="3">
    <citation type="submission" date="2025-09" db="UniProtKB">
        <authorList>
            <consortium name="Ensembl"/>
        </authorList>
    </citation>
    <scope>IDENTIFICATION</scope>
</reference>
<proteinExistence type="inferred from homology"/>
<dbReference type="GO" id="GO:0006357">
    <property type="term" value="P:regulation of transcription by RNA polymerase II"/>
    <property type="evidence" value="ECO:0007669"/>
    <property type="project" value="TreeGrafter"/>
</dbReference>
<dbReference type="Pfam" id="PF13832">
    <property type="entry name" value="zf-HC5HC2H_2"/>
    <property type="match status" value="1"/>
</dbReference>
<evidence type="ECO:0000256" key="3">
    <source>
        <dbReference type="ARBA" id="ARBA00022771"/>
    </source>
</evidence>
<dbReference type="InterPro" id="IPR034732">
    <property type="entry name" value="EPHD"/>
</dbReference>
<feature type="compositionally biased region" description="Acidic residues" evidence="7">
    <location>
        <begin position="881"/>
        <end position="891"/>
    </location>
</feature>
<feature type="region of interest" description="Disordered" evidence="7">
    <location>
        <begin position="188"/>
        <end position="213"/>
    </location>
</feature>
<feature type="compositionally biased region" description="Low complexity" evidence="7">
    <location>
        <begin position="808"/>
        <end position="817"/>
    </location>
</feature>
<evidence type="ECO:0000256" key="2">
    <source>
        <dbReference type="ARBA" id="ARBA00022737"/>
    </source>
</evidence>
<reference evidence="10" key="2">
    <citation type="submission" date="2025-08" db="UniProtKB">
        <authorList>
            <consortium name="Ensembl"/>
        </authorList>
    </citation>
    <scope>IDENTIFICATION</scope>
</reference>
<feature type="compositionally biased region" description="Polar residues" evidence="7">
    <location>
        <begin position="196"/>
        <end position="205"/>
    </location>
</feature>
<dbReference type="GeneTree" id="ENSGT00940000158570"/>
<evidence type="ECO:0000313" key="10">
    <source>
        <dbReference type="Ensembl" id="ENSPANP00000056078.1"/>
    </source>
</evidence>
<feature type="domain" description="PHD-type" evidence="9">
    <location>
        <begin position="331"/>
        <end position="445"/>
    </location>
</feature>
<dbReference type="InterPro" id="IPR050701">
    <property type="entry name" value="Histone_Mod_Regulator"/>
</dbReference>
<feature type="region of interest" description="Disordered" evidence="7">
    <location>
        <begin position="601"/>
        <end position="632"/>
    </location>
</feature>
<evidence type="ECO:0000256" key="1">
    <source>
        <dbReference type="ARBA" id="ARBA00022723"/>
    </source>
</evidence>
<dbReference type="Gene3D" id="3.30.40.10">
    <property type="entry name" value="Zinc/RING finger domain, C3HC4 (zinc finger)"/>
    <property type="match status" value="2"/>
</dbReference>
<dbReference type="InterPro" id="IPR039548">
    <property type="entry name" value="JADE2_PHD"/>
</dbReference>
<dbReference type="PANTHER" id="PTHR13793">
    <property type="entry name" value="PHD FINGER PROTEINS"/>
    <property type="match status" value="1"/>
</dbReference>
<evidence type="ECO:0000256" key="7">
    <source>
        <dbReference type="SAM" id="MobiDB-lite"/>
    </source>
</evidence>
<gene>
    <name evidence="10" type="primary">JADE2</name>
</gene>
<feature type="compositionally biased region" description="Basic and acidic residues" evidence="7">
    <location>
        <begin position="861"/>
        <end position="871"/>
    </location>
</feature>
<dbReference type="PROSITE" id="PS51805">
    <property type="entry name" value="EPHD"/>
    <property type="match status" value="1"/>
</dbReference>
<dbReference type="InterPro" id="IPR019542">
    <property type="entry name" value="Enhancer_polycomb-like_N"/>
</dbReference>
<dbReference type="CDD" id="cd15705">
    <property type="entry name" value="ePHD_JADE2"/>
    <property type="match status" value="1"/>
</dbReference>
<keyword evidence="4" id="KW-0862">Zinc</keyword>
<feature type="compositionally biased region" description="Basic residues" evidence="7">
    <location>
        <begin position="717"/>
        <end position="730"/>
    </location>
</feature>
<dbReference type="Pfam" id="PF10513">
    <property type="entry name" value="EPL1"/>
    <property type="match status" value="1"/>
</dbReference>
<dbReference type="Ensembl" id="ENSPANT00000075570.1">
    <property type="protein sequence ID" value="ENSPANP00000056078.1"/>
    <property type="gene ID" value="ENSPANG00000003278.3"/>
</dbReference>
<organism evidence="10 11">
    <name type="scientific">Papio anubis</name>
    <name type="common">Olive baboon</name>
    <dbReference type="NCBI Taxonomy" id="9555"/>
    <lineage>
        <taxon>Eukaryota</taxon>
        <taxon>Metazoa</taxon>
        <taxon>Chordata</taxon>
        <taxon>Craniata</taxon>
        <taxon>Vertebrata</taxon>
        <taxon>Euteleostomi</taxon>
        <taxon>Mammalia</taxon>
        <taxon>Eutheria</taxon>
        <taxon>Euarchontoglires</taxon>
        <taxon>Primates</taxon>
        <taxon>Haplorrhini</taxon>
        <taxon>Catarrhini</taxon>
        <taxon>Cercopithecidae</taxon>
        <taxon>Cercopithecinae</taxon>
        <taxon>Papio</taxon>
    </lineage>
</organism>
<feature type="region of interest" description="Disordered" evidence="7">
    <location>
        <begin position="41"/>
        <end position="74"/>
    </location>
</feature>
<dbReference type="GO" id="GO:0008270">
    <property type="term" value="F:zinc ion binding"/>
    <property type="evidence" value="ECO:0007669"/>
    <property type="project" value="UniProtKB-KW"/>
</dbReference>